<dbReference type="GO" id="GO:0071949">
    <property type="term" value="F:FAD binding"/>
    <property type="evidence" value="ECO:0007669"/>
    <property type="project" value="TreeGrafter"/>
</dbReference>
<evidence type="ECO:0000256" key="3">
    <source>
        <dbReference type="ARBA" id="ARBA00022630"/>
    </source>
</evidence>
<dbReference type="InterPro" id="IPR036188">
    <property type="entry name" value="FAD/NAD-bd_sf"/>
</dbReference>
<evidence type="ECO:0000256" key="6">
    <source>
        <dbReference type="ARBA" id="ARBA00022946"/>
    </source>
</evidence>
<name>A0A9N9AMS2_9GLOM</name>
<keyword evidence="7" id="KW-0560">Oxidoreductase</keyword>
<gene>
    <name evidence="12" type="ORF">POCULU_LOCUS4317</name>
</gene>
<dbReference type="PANTHER" id="PTHR10632:SF2">
    <property type="entry name" value="SULFIDE:QUINONE OXIDOREDUCTASE, MITOCHONDRIAL"/>
    <property type="match status" value="1"/>
</dbReference>
<comment type="caution">
    <text evidence="12">The sequence shown here is derived from an EMBL/GenBank/DDBJ whole genome shotgun (WGS) entry which is preliminary data.</text>
</comment>
<evidence type="ECO:0000259" key="11">
    <source>
        <dbReference type="Pfam" id="PF07992"/>
    </source>
</evidence>
<dbReference type="SUPFAM" id="SSF51905">
    <property type="entry name" value="FAD/NAD(P)-binding domain"/>
    <property type="match status" value="2"/>
</dbReference>
<evidence type="ECO:0000256" key="5">
    <source>
        <dbReference type="ARBA" id="ARBA00022827"/>
    </source>
</evidence>
<dbReference type="GO" id="GO:0070221">
    <property type="term" value="P:sulfide oxidation, using sulfide:quinone oxidoreductase"/>
    <property type="evidence" value="ECO:0007669"/>
    <property type="project" value="TreeGrafter"/>
</dbReference>
<dbReference type="Gene3D" id="3.50.50.60">
    <property type="entry name" value="FAD/NAD(P)-binding domain"/>
    <property type="match status" value="2"/>
</dbReference>
<reference evidence="12" key="1">
    <citation type="submission" date="2021-06" db="EMBL/GenBank/DDBJ databases">
        <authorList>
            <person name="Kallberg Y."/>
            <person name="Tangrot J."/>
            <person name="Rosling A."/>
        </authorList>
    </citation>
    <scope>NUCLEOTIDE SEQUENCE</scope>
    <source>
        <strain evidence="12">IA702</strain>
    </source>
</reference>
<dbReference type="GO" id="GO:0048038">
    <property type="term" value="F:quinone binding"/>
    <property type="evidence" value="ECO:0007669"/>
    <property type="project" value="UniProtKB-KW"/>
</dbReference>
<dbReference type="InterPro" id="IPR023753">
    <property type="entry name" value="FAD/NAD-binding_dom"/>
</dbReference>
<evidence type="ECO:0000256" key="1">
    <source>
        <dbReference type="ARBA" id="ARBA00001974"/>
    </source>
</evidence>
<dbReference type="OrthoDB" id="5376590at2759"/>
<comment type="subcellular location">
    <subcellularLocation>
        <location evidence="2">Mitochondrion</location>
    </subcellularLocation>
</comment>
<evidence type="ECO:0000256" key="10">
    <source>
        <dbReference type="ARBA" id="ARBA00070160"/>
    </source>
</evidence>
<organism evidence="12 13">
    <name type="scientific">Paraglomus occultum</name>
    <dbReference type="NCBI Taxonomy" id="144539"/>
    <lineage>
        <taxon>Eukaryota</taxon>
        <taxon>Fungi</taxon>
        <taxon>Fungi incertae sedis</taxon>
        <taxon>Mucoromycota</taxon>
        <taxon>Glomeromycotina</taxon>
        <taxon>Glomeromycetes</taxon>
        <taxon>Paraglomerales</taxon>
        <taxon>Paraglomeraceae</taxon>
        <taxon>Paraglomus</taxon>
    </lineage>
</organism>
<dbReference type="InterPro" id="IPR015904">
    <property type="entry name" value="Sulphide_quinone_reductase"/>
</dbReference>
<dbReference type="Proteomes" id="UP000789572">
    <property type="component" value="Unassembled WGS sequence"/>
</dbReference>
<evidence type="ECO:0000256" key="8">
    <source>
        <dbReference type="ARBA" id="ARBA00023128"/>
    </source>
</evidence>
<proteinExistence type="inferred from homology"/>
<keyword evidence="5" id="KW-0274">FAD</keyword>
<evidence type="ECO:0000313" key="12">
    <source>
        <dbReference type="EMBL" id="CAG8536458.1"/>
    </source>
</evidence>
<evidence type="ECO:0000256" key="9">
    <source>
        <dbReference type="ARBA" id="ARBA00060891"/>
    </source>
</evidence>
<evidence type="ECO:0000256" key="2">
    <source>
        <dbReference type="ARBA" id="ARBA00004173"/>
    </source>
</evidence>
<dbReference type="GO" id="GO:0070224">
    <property type="term" value="F:sulfide:quinone oxidoreductase activity"/>
    <property type="evidence" value="ECO:0007669"/>
    <property type="project" value="TreeGrafter"/>
</dbReference>
<evidence type="ECO:0000256" key="4">
    <source>
        <dbReference type="ARBA" id="ARBA00022719"/>
    </source>
</evidence>
<feature type="domain" description="FAD/NAD(P)-binding" evidence="11">
    <location>
        <begin position="30"/>
        <end position="146"/>
    </location>
</feature>
<dbReference type="AlphaFoldDB" id="A0A9N9AMS2"/>
<keyword evidence="6" id="KW-0809">Transit peptide</keyword>
<protein>
    <recommendedName>
        <fullName evidence="10">Sulfide:quinone oxidoreductase, mitochondrial</fullName>
    </recommendedName>
</protein>
<keyword evidence="4" id="KW-0874">Quinone</keyword>
<dbReference type="PANTHER" id="PTHR10632">
    <property type="entry name" value="SULFIDE:QUINONE OXIDOREDUCTASE"/>
    <property type="match status" value="1"/>
</dbReference>
<comment type="cofactor">
    <cofactor evidence="1">
        <name>FAD</name>
        <dbReference type="ChEBI" id="CHEBI:57692"/>
    </cofactor>
</comment>
<dbReference type="EMBL" id="CAJVPJ010000551">
    <property type="protein sequence ID" value="CAG8536458.1"/>
    <property type="molecule type" value="Genomic_DNA"/>
</dbReference>
<evidence type="ECO:0000313" key="13">
    <source>
        <dbReference type="Proteomes" id="UP000789572"/>
    </source>
</evidence>
<sequence length="432" mass="47432">MFARKHLLSRLSRFPSNRRFASSNPSQSSYQVVVVGGGTGGLAVSSTLSEVLGRNAVAVIEPASYQPLWTLVGGGIKPFSASSKPESEVMPPNVSWIKNKAIEVKPESNFVVLQDGQQIKYDYLVVAAGIQLNWNKVKGLPEALGKNGVTSNYAEDSVEKTWQFLQEFKGGNAVFTMPSTPIKCPGAAIKIAYLAEDHFRNAGVRQSTRVIYNTGMGKIFSVEKYANSLTRVAKDRGIEINLANELVEIRADKKEAVFKSNKSGEESVLPYDFLHVVPPMGPPDFIAKSNIGNAAGWVDVDQYTLQHNKYPNIYSLGDSSSVPTSKTAAAITVQSGVLKHNLLSAIRGTLTPLTVAKYDGYCSCPLFVGRDKLILAEFNGFNATPMETFPFDQGKERGSMYFLTKEIIPEIYWRGLLKGTWTGPGRFRDYFN</sequence>
<accession>A0A9N9AMS2</accession>
<keyword evidence="13" id="KW-1185">Reference proteome</keyword>
<comment type="similarity">
    <text evidence="9">Belongs to the SQRD family.</text>
</comment>
<dbReference type="GO" id="GO:0005739">
    <property type="term" value="C:mitochondrion"/>
    <property type="evidence" value="ECO:0007669"/>
    <property type="project" value="UniProtKB-SubCell"/>
</dbReference>
<dbReference type="Pfam" id="PF07992">
    <property type="entry name" value="Pyr_redox_2"/>
    <property type="match status" value="1"/>
</dbReference>
<keyword evidence="8" id="KW-0496">Mitochondrion</keyword>
<dbReference type="FunFam" id="3.50.50.60:FF:000034">
    <property type="entry name" value="sulfide:quinone oxidoreductase, mitochondrial"/>
    <property type="match status" value="1"/>
</dbReference>
<evidence type="ECO:0000256" key="7">
    <source>
        <dbReference type="ARBA" id="ARBA00023002"/>
    </source>
</evidence>
<keyword evidence="3" id="KW-0285">Flavoprotein</keyword>